<dbReference type="InterPro" id="IPR057746">
    <property type="entry name" value="CpnT-like_N"/>
</dbReference>
<dbReference type="OrthoDB" id="3671472at2"/>
<sequence>MPIAPPPTDLGLWPRVNALVEWPDTDEDRVRALAASWGEAAGHVDTLRQFDMGDLVGWTDQAGDAFRRSMFDLFVATHGVGTGMRDLQTLVTSFADTVAAAKQGIVNTIVRNLPAYALTLQLDPAISPAAQQRFVTDTAAWIQEMLDSLAGQGPTPAPFEPPPLPKEPTVLGTIGDAASVFSSVASLAAFIPGATAVAVPLALLGNAVALGAHGLDMAVNGDQAPTTSVTLASDLLGFGGNLVKAAQNADNLAGLLKGSSTPSSPARTFEDLAGLVTTNPVKQFEGAVALQAGATAASQVPTVLTWTHPGDIDAQDAKSEATWAKVAINGAKLVPQPALETLRILR</sequence>
<keyword evidence="3" id="KW-1185">Reference proteome</keyword>
<organism evidence="2 3">
    <name type="scientific">Micromonospora pisi</name>
    <dbReference type="NCBI Taxonomy" id="589240"/>
    <lineage>
        <taxon>Bacteria</taxon>
        <taxon>Bacillati</taxon>
        <taxon>Actinomycetota</taxon>
        <taxon>Actinomycetes</taxon>
        <taxon>Micromonosporales</taxon>
        <taxon>Micromonosporaceae</taxon>
        <taxon>Micromonospora</taxon>
    </lineage>
</organism>
<dbReference type="EMBL" id="RBKT01000001">
    <property type="protein sequence ID" value="RKR91877.1"/>
    <property type="molecule type" value="Genomic_DNA"/>
</dbReference>
<dbReference type="Pfam" id="PF25547">
    <property type="entry name" value="WXG100_2"/>
    <property type="match status" value="1"/>
</dbReference>
<evidence type="ECO:0000259" key="1">
    <source>
        <dbReference type="Pfam" id="PF25547"/>
    </source>
</evidence>
<proteinExistence type="predicted"/>
<dbReference type="Proteomes" id="UP000277671">
    <property type="component" value="Unassembled WGS sequence"/>
</dbReference>
<dbReference type="RefSeq" id="WP_121159973.1">
    <property type="nucleotide sequence ID" value="NZ_RBKT01000001.1"/>
</dbReference>
<evidence type="ECO:0000313" key="2">
    <source>
        <dbReference type="EMBL" id="RKR91877.1"/>
    </source>
</evidence>
<accession>A0A495JSB5</accession>
<reference evidence="2 3" key="1">
    <citation type="submission" date="2018-10" db="EMBL/GenBank/DDBJ databases">
        <title>Sequencing the genomes of 1000 actinobacteria strains.</title>
        <authorList>
            <person name="Klenk H.-P."/>
        </authorList>
    </citation>
    <scope>NUCLEOTIDE SEQUENCE [LARGE SCALE GENOMIC DNA]</scope>
    <source>
        <strain evidence="2 3">DSM 45175</strain>
    </source>
</reference>
<dbReference type="AlphaFoldDB" id="A0A495JSB5"/>
<feature type="domain" description="Outer membrane channel protein CpnT-like N-terminal" evidence="1">
    <location>
        <begin position="6"/>
        <end position="139"/>
    </location>
</feature>
<name>A0A495JSB5_9ACTN</name>
<evidence type="ECO:0000313" key="3">
    <source>
        <dbReference type="Proteomes" id="UP000277671"/>
    </source>
</evidence>
<gene>
    <name evidence="2" type="ORF">BDK92_6305</name>
</gene>
<comment type="caution">
    <text evidence="2">The sequence shown here is derived from an EMBL/GenBank/DDBJ whole genome shotgun (WGS) entry which is preliminary data.</text>
</comment>
<protein>
    <recommendedName>
        <fullName evidence="1">Outer membrane channel protein CpnT-like N-terminal domain-containing protein</fullName>
    </recommendedName>
</protein>